<evidence type="ECO:0000256" key="1">
    <source>
        <dbReference type="ARBA" id="ARBA00022741"/>
    </source>
</evidence>
<dbReference type="Pfam" id="PF22042">
    <property type="entry name" value="EF-G_D2"/>
    <property type="match status" value="1"/>
</dbReference>
<keyword evidence="7" id="KW-1185">Reference proteome</keyword>
<dbReference type="InterPro" id="IPR031157">
    <property type="entry name" value="G_TR_CS"/>
</dbReference>
<organism evidence="6 7">
    <name type="scientific">Exidia glandulosa HHB12029</name>
    <dbReference type="NCBI Taxonomy" id="1314781"/>
    <lineage>
        <taxon>Eukaryota</taxon>
        <taxon>Fungi</taxon>
        <taxon>Dikarya</taxon>
        <taxon>Basidiomycota</taxon>
        <taxon>Agaricomycotina</taxon>
        <taxon>Agaricomycetes</taxon>
        <taxon>Auriculariales</taxon>
        <taxon>Exidiaceae</taxon>
        <taxon>Exidia</taxon>
    </lineage>
</organism>
<gene>
    <name evidence="6" type="ORF">EXIGLDRAFT_663464</name>
</gene>
<dbReference type="GO" id="GO:0003924">
    <property type="term" value="F:GTPase activity"/>
    <property type="evidence" value="ECO:0007669"/>
    <property type="project" value="InterPro"/>
</dbReference>
<name>A0A165QTQ3_EXIGL</name>
<accession>A0A165QTQ3</accession>
<reference evidence="6 7" key="1">
    <citation type="journal article" date="2016" name="Mol. Biol. Evol.">
        <title>Comparative Genomics of Early-Diverging Mushroom-Forming Fungi Provides Insights into the Origins of Lignocellulose Decay Capabilities.</title>
        <authorList>
            <person name="Nagy L.G."/>
            <person name="Riley R."/>
            <person name="Tritt A."/>
            <person name="Adam C."/>
            <person name="Daum C."/>
            <person name="Floudas D."/>
            <person name="Sun H."/>
            <person name="Yadav J.S."/>
            <person name="Pangilinan J."/>
            <person name="Larsson K.H."/>
            <person name="Matsuura K."/>
            <person name="Barry K."/>
            <person name="Labutti K."/>
            <person name="Kuo R."/>
            <person name="Ohm R.A."/>
            <person name="Bhattacharya S.S."/>
            <person name="Shirouzu T."/>
            <person name="Yoshinaga Y."/>
            <person name="Martin F.M."/>
            <person name="Grigoriev I.V."/>
            <person name="Hibbett D.S."/>
        </authorList>
    </citation>
    <scope>NUCLEOTIDE SEQUENCE [LARGE SCALE GENOMIC DNA]</scope>
    <source>
        <strain evidence="6 7">HHB12029</strain>
    </source>
</reference>
<dbReference type="NCBIfam" id="TIGR00231">
    <property type="entry name" value="small_GTP"/>
    <property type="match status" value="1"/>
</dbReference>
<dbReference type="PROSITE" id="PS00301">
    <property type="entry name" value="G_TR_1"/>
    <property type="match status" value="1"/>
</dbReference>
<keyword evidence="3" id="KW-0496">Mitochondrion</keyword>
<evidence type="ECO:0000313" key="6">
    <source>
        <dbReference type="EMBL" id="KZW04059.1"/>
    </source>
</evidence>
<dbReference type="InterPro" id="IPR053905">
    <property type="entry name" value="EF-G-like_DII"/>
</dbReference>
<dbReference type="Pfam" id="PF00009">
    <property type="entry name" value="GTP_EFTU"/>
    <property type="match status" value="1"/>
</dbReference>
<dbReference type="PANTHER" id="PTHR43261">
    <property type="entry name" value="TRANSLATION ELONGATION FACTOR G-RELATED"/>
    <property type="match status" value="1"/>
</dbReference>
<protein>
    <submittedName>
        <fullName evidence="6">p-loop containing nucleoside triphosphate hydrolase protein</fullName>
    </submittedName>
</protein>
<keyword evidence="2" id="KW-0648">Protein biosynthesis</keyword>
<sequence>MRSLLLRRARQWSFRHYATHHTPKGKAVEQHDPSVIRNIAFVAHIDSGKTTLTESVLTASAYLNTAGSVDQGSTTTDFLPAERERGITIQSASIPVKWQQWNINLIDTPGHADFGMEVESASRVVDGAVVLIDSVEGVEAQTKGVWRQLDRYSVPTRILFLNKLDRPGASARQSFLSVLNHRLHPRPVMLTLPVASFKVEDYHRGEPGIAGLVDLVKWEVLQHNNKATPRHIPLPRTWEELASTDIFPSGHPLLEEIGKARTALVDILSEDSEELLDAVLGSTSTNSYLEIPSDLIMKTLRTLTAQRRILPVLCGSAFKHVGTRLVLSYIGELLASPLDTTYSNLASDSSVARMLVWKVGHDPKKGWMTFVRVYSGTLKPHDPLYNPNSRQKERAQQLQLLYANEPKSVDALPVGSVGVVLGLKHTRTGDTLISANAANTAGADALRDIKPPPAVISAAVIPQSYADLKPVQEALLNLQRTDPSVRIEPDKEGQLLVHGLGALHLEIVEGRLREEFGVQFEFGARRVGYREGFPGAARIIDDVWEFASDGRQMQVNLRFAVQPLKVGDDGDPSWDGNVVLDAEGKPLLSPETSAGVDPALHALAQGIQSFLSNSLNSSLPYCGVQLQVIRWELPRDNVPTSLLTHACTAILRNDFRHAGMGDILEPYVRVKVDVTEDLMGTVIRDLTENNGQIQDLRDDGSAALDLDEGDGDVGPYPTDGLYVPPDWLTPCSATSAARDIKSPQNKRTIHAIAPLSKMLDYLIRLRALSGGRGEYDMVNIGFYATNAVRREEILREIGKM</sequence>
<dbReference type="Gene3D" id="3.30.70.870">
    <property type="entry name" value="Elongation Factor G (Translational Gtpase), domain 3"/>
    <property type="match status" value="1"/>
</dbReference>
<evidence type="ECO:0000256" key="3">
    <source>
        <dbReference type="ARBA" id="ARBA00023128"/>
    </source>
</evidence>
<dbReference type="SUPFAM" id="SSF50447">
    <property type="entry name" value="Translation proteins"/>
    <property type="match status" value="1"/>
</dbReference>
<dbReference type="Pfam" id="PF14492">
    <property type="entry name" value="EFG_III"/>
    <property type="match status" value="1"/>
</dbReference>
<feature type="domain" description="Tr-type G" evidence="5">
    <location>
        <begin position="34"/>
        <end position="338"/>
    </location>
</feature>
<dbReference type="InParanoid" id="A0A165QTQ3"/>
<dbReference type="AlphaFoldDB" id="A0A165QTQ3"/>
<keyword evidence="4" id="KW-0342">GTP-binding</keyword>
<evidence type="ECO:0000256" key="4">
    <source>
        <dbReference type="ARBA" id="ARBA00023134"/>
    </source>
</evidence>
<dbReference type="GO" id="GO:0032790">
    <property type="term" value="P:ribosome disassembly"/>
    <property type="evidence" value="ECO:0007669"/>
    <property type="project" value="TreeGrafter"/>
</dbReference>
<keyword evidence="6" id="KW-0378">Hydrolase</keyword>
<dbReference type="PRINTS" id="PR00315">
    <property type="entry name" value="ELONGATNFCT"/>
</dbReference>
<dbReference type="FunFam" id="3.40.50.300:FF:000514">
    <property type="entry name" value="Ribosome-releasing factor 2, mitochondrial"/>
    <property type="match status" value="1"/>
</dbReference>
<dbReference type="FunCoup" id="A0A165QTQ3">
    <property type="interactions" value="121"/>
</dbReference>
<dbReference type="InterPro" id="IPR000795">
    <property type="entry name" value="T_Tr_GTP-bd_dom"/>
</dbReference>
<dbReference type="Gene3D" id="3.30.70.240">
    <property type="match status" value="1"/>
</dbReference>
<evidence type="ECO:0000259" key="5">
    <source>
        <dbReference type="PROSITE" id="PS51722"/>
    </source>
</evidence>
<dbReference type="GO" id="GO:0005525">
    <property type="term" value="F:GTP binding"/>
    <property type="evidence" value="ECO:0007669"/>
    <property type="project" value="UniProtKB-KW"/>
</dbReference>
<dbReference type="SMART" id="SM00838">
    <property type="entry name" value="EFG_C"/>
    <property type="match status" value="1"/>
</dbReference>
<evidence type="ECO:0000256" key="2">
    <source>
        <dbReference type="ARBA" id="ARBA00022917"/>
    </source>
</evidence>
<dbReference type="PROSITE" id="PS51722">
    <property type="entry name" value="G_TR_2"/>
    <property type="match status" value="1"/>
</dbReference>
<dbReference type="PANTHER" id="PTHR43261:SF1">
    <property type="entry name" value="RIBOSOME-RELEASING FACTOR 2, MITOCHONDRIAL"/>
    <property type="match status" value="1"/>
</dbReference>
<evidence type="ECO:0000313" key="7">
    <source>
        <dbReference type="Proteomes" id="UP000077266"/>
    </source>
</evidence>
<dbReference type="EMBL" id="KV425882">
    <property type="protein sequence ID" value="KZW04059.1"/>
    <property type="molecule type" value="Genomic_DNA"/>
</dbReference>
<dbReference type="SUPFAM" id="SSF52540">
    <property type="entry name" value="P-loop containing nucleoside triphosphate hydrolases"/>
    <property type="match status" value="1"/>
</dbReference>
<dbReference type="InterPro" id="IPR027417">
    <property type="entry name" value="P-loop_NTPase"/>
</dbReference>
<dbReference type="Proteomes" id="UP000077266">
    <property type="component" value="Unassembled WGS sequence"/>
</dbReference>
<dbReference type="InterPro" id="IPR000640">
    <property type="entry name" value="EFG_V-like"/>
</dbReference>
<dbReference type="InterPro" id="IPR009000">
    <property type="entry name" value="Transl_B-barrel_sf"/>
</dbReference>
<proteinExistence type="predicted"/>
<dbReference type="GO" id="GO:0005759">
    <property type="term" value="C:mitochondrial matrix"/>
    <property type="evidence" value="ECO:0007669"/>
    <property type="project" value="UniProtKB-ARBA"/>
</dbReference>
<dbReference type="InterPro" id="IPR005225">
    <property type="entry name" value="Small_GTP-bd"/>
</dbReference>
<dbReference type="InterPro" id="IPR041095">
    <property type="entry name" value="EFG_II"/>
</dbReference>
<dbReference type="OrthoDB" id="198619at2759"/>
<dbReference type="GO" id="GO:0032543">
    <property type="term" value="P:mitochondrial translation"/>
    <property type="evidence" value="ECO:0007669"/>
    <property type="project" value="TreeGrafter"/>
</dbReference>
<keyword evidence="1" id="KW-0547">Nucleotide-binding</keyword>
<dbReference type="SUPFAM" id="SSF54980">
    <property type="entry name" value="EF-G C-terminal domain-like"/>
    <property type="match status" value="3"/>
</dbReference>
<dbReference type="Pfam" id="PF00679">
    <property type="entry name" value="EFG_C"/>
    <property type="match status" value="1"/>
</dbReference>
<dbReference type="Gene3D" id="3.40.50.300">
    <property type="entry name" value="P-loop containing nucleotide triphosphate hydrolases"/>
    <property type="match status" value="1"/>
</dbReference>
<dbReference type="InterPro" id="IPR035647">
    <property type="entry name" value="EFG_III/V"/>
</dbReference>
<dbReference type="STRING" id="1314781.A0A165QTQ3"/>
<dbReference type="Gene3D" id="2.40.30.10">
    <property type="entry name" value="Translation factors"/>
    <property type="match status" value="1"/>
</dbReference>